<dbReference type="Gene3D" id="3.30.565.10">
    <property type="entry name" value="Histidine kinase-like ATPase, C-terminal domain"/>
    <property type="match status" value="1"/>
</dbReference>
<feature type="domain" description="PAS" evidence="8">
    <location>
        <begin position="29"/>
        <end position="67"/>
    </location>
</feature>
<dbReference type="InterPro" id="IPR005467">
    <property type="entry name" value="His_kinase_dom"/>
</dbReference>
<dbReference type="SMART" id="SM00387">
    <property type="entry name" value="HATPase_c"/>
    <property type="match status" value="1"/>
</dbReference>
<keyword evidence="3" id="KW-0597">Phosphoprotein</keyword>
<dbReference type="Pfam" id="PF02518">
    <property type="entry name" value="HATPase_c"/>
    <property type="match status" value="1"/>
</dbReference>
<dbReference type="FunFam" id="3.30.565.10:FF:000006">
    <property type="entry name" value="Sensor histidine kinase WalK"/>
    <property type="match status" value="1"/>
</dbReference>
<evidence type="ECO:0000313" key="9">
    <source>
        <dbReference type="EMBL" id="MBT0663980.1"/>
    </source>
</evidence>
<dbReference type="CDD" id="cd00075">
    <property type="entry name" value="HATPase"/>
    <property type="match status" value="1"/>
</dbReference>
<dbReference type="InterPro" id="IPR004358">
    <property type="entry name" value="Sig_transdc_His_kin-like_C"/>
</dbReference>
<keyword evidence="5" id="KW-0418">Kinase</keyword>
<dbReference type="Pfam" id="PF00512">
    <property type="entry name" value="HisKA"/>
    <property type="match status" value="1"/>
</dbReference>
<evidence type="ECO:0000259" key="7">
    <source>
        <dbReference type="PROSITE" id="PS50109"/>
    </source>
</evidence>
<dbReference type="InterPro" id="IPR013767">
    <property type="entry name" value="PAS_fold"/>
</dbReference>
<dbReference type="Proteomes" id="UP000811899">
    <property type="component" value="Unassembled WGS sequence"/>
</dbReference>
<dbReference type="PROSITE" id="PS50109">
    <property type="entry name" value="HIS_KIN"/>
    <property type="match status" value="1"/>
</dbReference>
<keyword evidence="10" id="KW-1185">Reference proteome</keyword>
<dbReference type="PROSITE" id="PS50112">
    <property type="entry name" value="PAS"/>
    <property type="match status" value="1"/>
</dbReference>
<dbReference type="InterPro" id="IPR050736">
    <property type="entry name" value="Sensor_HK_Regulatory"/>
</dbReference>
<evidence type="ECO:0000256" key="5">
    <source>
        <dbReference type="ARBA" id="ARBA00022777"/>
    </source>
</evidence>
<dbReference type="SUPFAM" id="SSF47384">
    <property type="entry name" value="Homodimeric domain of signal transducing histidine kinase"/>
    <property type="match status" value="1"/>
</dbReference>
<dbReference type="SUPFAM" id="SSF55785">
    <property type="entry name" value="PYP-like sensor domain (PAS domain)"/>
    <property type="match status" value="1"/>
</dbReference>
<organism evidence="9 10">
    <name type="scientific">Geoanaerobacter pelophilus</name>
    <dbReference type="NCBI Taxonomy" id="60036"/>
    <lineage>
        <taxon>Bacteria</taxon>
        <taxon>Pseudomonadati</taxon>
        <taxon>Thermodesulfobacteriota</taxon>
        <taxon>Desulfuromonadia</taxon>
        <taxon>Geobacterales</taxon>
        <taxon>Geobacteraceae</taxon>
        <taxon>Geoanaerobacter</taxon>
    </lineage>
</organism>
<dbReference type="InterPro" id="IPR036097">
    <property type="entry name" value="HisK_dim/P_sf"/>
</dbReference>
<dbReference type="InterPro" id="IPR036890">
    <property type="entry name" value="HATPase_C_sf"/>
</dbReference>
<evidence type="ECO:0000256" key="3">
    <source>
        <dbReference type="ARBA" id="ARBA00022553"/>
    </source>
</evidence>
<sequence length="360" mass="39025">MESSGNTGYAADSAMAGRFAGVSGVAESLVENLSIGMVMVDNEGTICYLNQMAERILQISRQDVVGKRVYMLPLKTAIYKVLGENCRDYPVEMNIHGLVVQARATSVICREGACLGDMYELRDITAERREQRKSDEFVASMTHDLKSPLTVMLGYLDALVGDPKVLAGERAAQCVAEIKRSGHRLQGMIEDILDSYRLDAGLVEIRREFCNIGKVLAECCADLAQDAETHGIAFSCTVDPAIPIVKADAKQIGRLFSNIISNAIKFTPKSGEIKVSGFMDGTDIVMEVSDTGIGIPAKDQERIFNKYFRSAKVKGYKGTGLGLTICKALAEEHGGSIEVASSEGEGSCFRVRIPTESQSP</sequence>
<evidence type="ECO:0000259" key="8">
    <source>
        <dbReference type="PROSITE" id="PS50112"/>
    </source>
</evidence>
<dbReference type="RefSeq" id="WP_214170752.1">
    <property type="nucleotide sequence ID" value="NZ_JAHCVJ010000002.1"/>
</dbReference>
<dbReference type="PANTHER" id="PTHR43711:SF1">
    <property type="entry name" value="HISTIDINE KINASE 1"/>
    <property type="match status" value="1"/>
</dbReference>
<dbReference type="PRINTS" id="PR00344">
    <property type="entry name" value="BCTRLSENSOR"/>
</dbReference>
<dbReference type="AlphaFoldDB" id="A0AAW4L3B0"/>
<reference evidence="9 10" key="1">
    <citation type="submission" date="2021-05" db="EMBL/GenBank/DDBJ databases">
        <title>The draft genome of Geobacter pelophilus DSM 12255.</title>
        <authorList>
            <person name="Xu Z."/>
            <person name="Masuda Y."/>
            <person name="Itoh H."/>
            <person name="Senoo K."/>
        </authorList>
    </citation>
    <scope>NUCLEOTIDE SEQUENCE [LARGE SCALE GENOMIC DNA]</scope>
    <source>
        <strain evidence="9 10">DSM 12255</strain>
    </source>
</reference>
<dbReference type="CDD" id="cd00130">
    <property type="entry name" value="PAS"/>
    <property type="match status" value="1"/>
</dbReference>
<proteinExistence type="predicted"/>
<evidence type="ECO:0000256" key="2">
    <source>
        <dbReference type="ARBA" id="ARBA00012438"/>
    </source>
</evidence>
<feature type="domain" description="Histidine kinase" evidence="7">
    <location>
        <begin position="140"/>
        <end position="357"/>
    </location>
</feature>
<accession>A0AAW4L3B0</accession>
<dbReference type="NCBIfam" id="TIGR00229">
    <property type="entry name" value="sensory_box"/>
    <property type="match status" value="1"/>
</dbReference>
<dbReference type="SMART" id="SM00388">
    <property type="entry name" value="HisKA"/>
    <property type="match status" value="1"/>
</dbReference>
<dbReference type="Pfam" id="PF00989">
    <property type="entry name" value="PAS"/>
    <property type="match status" value="1"/>
</dbReference>
<evidence type="ECO:0000256" key="4">
    <source>
        <dbReference type="ARBA" id="ARBA00022679"/>
    </source>
</evidence>
<keyword evidence="4" id="KW-0808">Transferase</keyword>
<dbReference type="InterPro" id="IPR035965">
    <property type="entry name" value="PAS-like_dom_sf"/>
</dbReference>
<dbReference type="EMBL" id="JAHCVJ010000002">
    <property type="protein sequence ID" value="MBT0663980.1"/>
    <property type="molecule type" value="Genomic_DNA"/>
</dbReference>
<dbReference type="Gene3D" id="3.30.450.20">
    <property type="entry name" value="PAS domain"/>
    <property type="match status" value="1"/>
</dbReference>
<evidence type="ECO:0000256" key="1">
    <source>
        <dbReference type="ARBA" id="ARBA00000085"/>
    </source>
</evidence>
<dbReference type="InterPro" id="IPR003661">
    <property type="entry name" value="HisK_dim/P_dom"/>
</dbReference>
<dbReference type="GO" id="GO:0000155">
    <property type="term" value="F:phosphorelay sensor kinase activity"/>
    <property type="evidence" value="ECO:0007669"/>
    <property type="project" value="InterPro"/>
</dbReference>
<dbReference type="CDD" id="cd00082">
    <property type="entry name" value="HisKA"/>
    <property type="match status" value="1"/>
</dbReference>
<keyword evidence="6" id="KW-0902">Two-component regulatory system</keyword>
<gene>
    <name evidence="9" type="ORF">KI809_06665</name>
</gene>
<comment type="caution">
    <text evidence="9">The sequence shown here is derived from an EMBL/GenBank/DDBJ whole genome shotgun (WGS) entry which is preliminary data.</text>
</comment>
<dbReference type="InterPro" id="IPR003594">
    <property type="entry name" value="HATPase_dom"/>
</dbReference>
<dbReference type="InterPro" id="IPR000014">
    <property type="entry name" value="PAS"/>
</dbReference>
<dbReference type="Gene3D" id="1.10.287.130">
    <property type="match status" value="1"/>
</dbReference>
<name>A0AAW4L3B0_9BACT</name>
<dbReference type="SUPFAM" id="SSF55874">
    <property type="entry name" value="ATPase domain of HSP90 chaperone/DNA topoisomerase II/histidine kinase"/>
    <property type="match status" value="1"/>
</dbReference>
<protein>
    <recommendedName>
        <fullName evidence="2">histidine kinase</fullName>
        <ecNumber evidence="2">2.7.13.3</ecNumber>
    </recommendedName>
</protein>
<dbReference type="SMART" id="SM00091">
    <property type="entry name" value="PAS"/>
    <property type="match status" value="1"/>
</dbReference>
<comment type="catalytic activity">
    <reaction evidence="1">
        <text>ATP + protein L-histidine = ADP + protein N-phospho-L-histidine.</text>
        <dbReference type="EC" id="2.7.13.3"/>
    </reaction>
</comment>
<dbReference type="GO" id="GO:0006355">
    <property type="term" value="P:regulation of DNA-templated transcription"/>
    <property type="evidence" value="ECO:0007669"/>
    <property type="project" value="InterPro"/>
</dbReference>
<dbReference type="PANTHER" id="PTHR43711">
    <property type="entry name" value="TWO-COMPONENT HISTIDINE KINASE"/>
    <property type="match status" value="1"/>
</dbReference>
<evidence type="ECO:0000256" key="6">
    <source>
        <dbReference type="ARBA" id="ARBA00023012"/>
    </source>
</evidence>
<evidence type="ECO:0000313" key="10">
    <source>
        <dbReference type="Proteomes" id="UP000811899"/>
    </source>
</evidence>
<dbReference type="EC" id="2.7.13.3" evidence="2"/>